<keyword evidence="4" id="KW-1185">Reference proteome</keyword>
<reference evidence="3" key="1">
    <citation type="submission" date="2020-11" db="EMBL/GenBank/DDBJ databases">
        <authorList>
            <consortium name="DOE Joint Genome Institute"/>
            <person name="Ahrendt S."/>
            <person name="Riley R."/>
            <person name="Andreopoulos W."/>
            <person name="Labutti K."/>
            <person name="Pangilinan J."/>
            <person name="Ruiz-Duenas F.J."/>
            <person name="Barrasa J.M."/>
            <person name="Sanchez-Garcia M."/>
            <person name="Camarero S."/>
            <person name="Miyauchi S."/>
            <person name="Serrano A."/>
            <person name="Linde D."/>
            <person name="Babiker R."/>
            <person name="Drula E."/>
            <person name="Ayuso-Fernandez I."/>
            <person name="Pacheco R."/>
            <person name="Padilla G."/>
            <person name="Ferreira P."/>
            <person name="Barriuso J."/>
            <person name="Kellner H."/>
            <person name="Castanera R."/>
            <person name="Alfaro M."/>
            <person name="Ramirez L."/>
            <person name="Pisabarro A.G."/>
            <person name="Kuo A."/>
            <person name="Tritt A."/>
            <person name="Lipzen A."/>
            <person name="He G."/>
            <person name="Yan M."/>
            <person name="Ng V."/>
            <person name="Cullen D."/>
            <person name="Martin F."/>
            <person name="Rosso M.-N."/>
            <person name="Henrissat B."/>
            <person name="Hibbett D."/>
            <person name="Martinez A.T."/>
            <person name="Grigoriev I.V."/>
        </authorList>
    </citation>
    <scope>NUCLEOTIDE SEQUENCE</scope>
    <source>
        <strain evidence="3">MF-IS2</strain>
    </source>
</reference>
<feature type="transmembrane region" description="Helical" evidence="2">
    <location>
        <begin position="12"/>
        <end position="36"/>
    </location>
</feature>
<evidence type="ECO:0000313" key="3">
    <source>
        <dbReference type="EMBL" id="KAF9453985.1"/>
    </source>
</evidence>
<name>A0A9P6C9H2_9AGAR</name>
<dbReference type="EMBL" id="MU151057">
    <property type="protein sequence ID" value="KAF9453985.1"/>
    <property type="molecule type" value="Genomic_DNA"/>
</dbReference>
<keyword evidence="2" id="KW-0472">Membrane</keyword>
<feature type="transmembrane region" description="Helical" evidence="2">
    <location>
        <begin position="89"/>
        <end position="106"/>
    </location>
</feature>
<evidence type="ECO:0000256" key="1">
    <source>
        <dbReference type="SAM" id="MobiDB-lite"/>
    </source>
</evidence>
<protein>
    <submittedName>
        <fullName evidence="3">Uncharacterized protein</fullName>
    </submittedName>
</protein>
<comment type="caution">
    <text evidence="3">The sequence shown here is derived from an EMBL/GenBank/DDBJ whole genome shotgun (WGS) entry which is preliminary data.</text>
</comment>
<dbReference type="OrthoDB" id="3086591at2759"/>
<feature type="transmembrane region" description="Helical" evidence="2">
    <location>
        <begin position="56"/>
        <end position="77"/>
    </location>
</feature>
<gene>
    <name evidence="3" type="ORF">P691DRAFT_811766</name>
</gene>
<keyword evidence="2" id="KW-1133">Transmembrane helix</keyword>
<evidence type="ECO:0000256" key="2">
    <source>
        <dbReference type="SAM" id="Phobius"/>
    </source>
</evidence>
<sequence length="240" mass="27250">MAAKVLFCIPVYHGLLVSLVFQFVVDAAYAGWLFWWISRSHDDHISILESVVGCSLALAVWELYATFTASVGLYGLLRKKRFMKSFWKPQVFVLVCHIAICIWYIIVYGQLNNDKEVQDCKEKVLEGGGDEESETCQNLLSFRTAPLSFVWLSFLLEGLIQILVLYFLFQYRRVLNDYKVVDTAEMGLPLAAESNSPISRPSRPRHMPRPSDTSSLTLNETVDLLPEGSKSVPHRGRTLP</sequence>
<keyword evidence="2" id="KW-0812">Transmembrane</keyword>
<dbReference type="AlphaFoldDB" id="A0A9P6C9H2"/>
<dbReference type="Proteomes" id="UP000807342">
    <property type="component" value="Unassembled WGS sequence"/>
</dbReference>
<accession>A0A9P6C9H2</accession>
<evidence type="ECO:0000313" key="4">
    <source>
        <dbReference type="Proteomes" id="UP000807342"/>
    </source>
</evidence>
<feature type="transmembrane region" description="Helical" evidence="2">
    <location>
        <begin position="149"/>
        <end position="169"/>
    </location>
</feature>
<proteinExistence type="predicted"/>
<feature type="region of interest" description="Disordered" evidence="1">
    <location>
        <begin position="193"/>
        <end position="240"/>
    </location>
</feature>
<organism evidence="3 4">
    <name type="scientific">Macrolepiota fuliginosa MF-IS2</name>
    <dbReference type="NCBI Taxonomy" id="1400762"/>
    <lineage>
        <taxon>Eukaryota</taxon>
        <taxon>Fungi</taxon>
        <taxon>Dikarya</taxon>
        <taxon>Basidiomycota</taxon>
        <taxon>Agaricomycotina</taxon>
        <taxon>Agaricomycetes</taxon>
        <taxon>Agaricomycetidae</taxon>
        <taxon>Agaricales</taxon>
        <taxon>Agaricineae</taxon>
        <taxon>Agaricaceae</taxon>
        <taxon>Macrolepiota</taxon>
    </lineage>
</organism>